<name>A0A5S6Q8W4_TRIMR</name>
<dbReference type="AlphaFoldDB" id="A0A5S6Q8W4"/>
<feature type="region of interest" description="Disordered" evidence="1">
    <location>
        <begin position="87"/>
        <end position="116"/>
    </location>
</feature>
<evidence type="ECO:0000313" key="3">
    <source>
        <dbReference type="WBParaSite" id="TMUE_1000003530.1"/>
    </source>
</evidence>
<organism evidence="2 3">
    <name type="scientific">Trichuris muris</name>
    <name type="common">Mouse whipworm</name>
    <dbReference type="NCBI Taxonomy" id="70415"/>
    <lineage>
        <taxon>Eukaryota</taxon>
        <taxon>Metazoa</taxon>
        <taxon>Ecdysozoa</taxon>
        <taxon>Nematoda</taxon>
        <taxon>Enoplea</taxon>
        <taxon>Dorylaimia</taxon>
        <taxon>Trichinellida</taxon>
        <taxon>Trichuridae</taxon>
        <taxon>Trichuris</taxon>
    </lineage>
</organism>
<proteinExistence type="predicted"/>
<evidence type="ECO:0000313" key="2">
    <source>
        <dbReference type="Proteomes" id="UP000046395"/>
    </source>
</evidence>
<dbReference type="Proteomes" id="UP000046395">
    <property type="component" value="Unassembled WGS sequence"/>
</dbReference>
<feature type="compositionally biased region" description="Basic and acidic residues" evidence="1">
    <location>
        <begin position="88"/>
        <end position="98"/>
    </location>
</feature>
<reference evidence="3" key="1">
    <citation type="submission" date="2019-12" db="UniProtKB">
        <authorList>
            <consortium name="WormBaseParasite"/>
        </authorList>
    </citation>
    <scope>IDENTIFICATION</scope>
</reference>
<accession>A0A5S6Q8W4</accession>
<dbReference type="WBParaSite" id="TMUE_1000003530.1">
    <property type="protein sequence ID" value="TMUE_1000003530.1"/>
    <property type="gene ID" value="WBGene00298744"/>
</dbReference>
<protein>
    <submittedName>
        <fullName evidence="3">Uncharacterized protein</fullName>
    </submittedName>
</protein>
<sequence length="139" mass="14927">MLYAANGNDMRLKVVWATNRNKFVTRAPRGHRSQRFDHALEVQVQAAIGNCCRAVRSVNSNLWCLPAHAPSAFAGDLRAECFAAGEGVGKEASSRGDWKAAPAGKSGPRKPGPKARTAALGSFRLVKPALPELFIQCTP</sequence>
<keyword evidence="2" id="KW-1185">Reference proteome</keyword>
<evidence type="ECO:0000256" key="1">
    <source>
        <dbReference type="SAM" id="MobiDB-lite"/>
    </source>
</evidence>